<proteinExistence type="inferred from homology"/>
<evidence type="ECO:0000256" key="14">
    <source>
        <dbReference type="NCBIfam" id="TIGR00414"/>
    </source>
</evidence>
<dbReference type="GO" id="GO:0004828">
    <property type="term" value="F:serine-tRNA ligase activity"/>
    <property type="evidence" value="ECO:0007669"/>
    <property type="project" value="UniProtKB-UniRule"/>
</dbReference>
<feature type="domain" description="Aminoacyl-transfer RNA synthetases class-II family profile" evidence="18">
    <location>
        <begin position="137"/>
        <end position="407"/>
    </location>
</feature>
<protein>
    <recommendedName>
        <fullName evidence="11 14">Serine--tRNA ligase</fullName>
        <ecNumber evidence="4 14">6.1.1.11</ecNumber>
    </recommendedName>
</protein>
<dbReference type="PANTHER" id="PTHR43697">
    <property type="entry name" value="SERYL-TRNA SYNTHETASE"/>
    <property type="match status" value="1"/>
</dbReference>
<dbReference type="EMBL" id="MFLE01000025">
    <property type="protein sequence ID" value="OGG61185.1"/>
    <property type="molecule type" value="Genomic_DNA"/>
</dbReference>
<dbReference type="GO" id="GO:0005524">
    <property type="term" value="F:ATP binding"/>
    <property type="evidence" value="ECO:0007669"/>
    <property type="project" value="UniProtKB-KW"/>
</dbReference>
<dbReference type="SUPFAM" id="SSF46589">
    <property type="entry name" value="tRNA-binding arm"/>
    <property type="match status" value="1"/>
</dbReference>
<dbReference type="EC" id="6.1.1.11" evidence="4 14"/>
<evidence type="ECO:0000313" key="19">
    <source>
        <dbReference type="EMBL" id="OGG61185.1"/>
    </source>
</evidence>
<evidence type="ECO:0000256" key="6">
    <source>
        <dbReference type="ARBA" id="ARBA00022598"/>
    </source>
</evidence>
<name>A0A1F6DIF9_9BACT</name>
<feature type="binding site" evidence="15">
    <location>
        <position position="281"/>
    </location>
    <ligand>
        <name>L-serine</name>
        <dbReference type="ChEBI" id="CHEBI:33384"/>
    </ligand>
</feature>
<dbReference type="InterPro" id="IPR002317">
    <property type="entry name" value="Ser-tRNA-ligase_type_1"/>
</dbReference>
<gene>
    <name evidence="19" type="ORF">A3C87_03485</name>
</gene>
<evidence type="ECO:0000256" key="9">
    <source>
        <dbReference type="ARBA" id="ARBA00022917"/>
    </source>
</evidence>
<keyword evidence="8 16" id="KW-0067">ATP-binding</keyword>
<feature type="site" description="Important for serine binding" evidence="15">
    <location>
        <position position="382"/>
    </location>
</feature>
<comment type="catalytic activity">
    <reaction evidence="13">
        <text>tRNA(Ser) + L-serine + ATP = L-seryl-tRNA(Ser) + AMP + diphosphate + H(+)</text>
        <dbReference type="Rhea" id="RHEA:12292"/>
        <dbReference type="Rhea" id="RHEA-COMP:9669"/>
        <dbReference type="Rhea" id="RHEA-COMP:9703"/>
        <dbReference type="ChEBI" id="CHEBI:15378"/>
        <dbReference type="ChEBI" id="CHEBI:30616"/>
        <dbReference type="ChEBI" id="CHEBI:33019"/>
        <dbReference type="ChEBI" id="CHEBI:33384"/>
        <dbReference type="ChEBI" id="CHEBI:78442"/>
        <dbReference type="ChEBI" id="CHEBI:78533"/>
        <dbReference type="ChEBI" id="CHEBI:456215"/>
        <dbReference type="EC" id="6.1.1.11"/>
    </reaction>
</comment>
<dbReference type="Pfam" id="PF00587">
    <property type="entry name" value="tRNA-synt_2b"/>
    <property type="match status" value="1"/>
</dbReference>
<evidence type="ECO:0000256" key="1">
    <source>
        <dbReference type="ARBA" id="ARBA00004496"/>
    </source>
</evidence>
<feature type="binding site" evidence="15">
    <location>
        <position position="227"/>
    </location>
    <ligand>
        <name>L-serine</name>
        <dbReference type="ChEBI" id="CHEBI:33384"/>
    </ligand>
</feature>
<dbReference type="InterPro" id="IPR033729">
    <property type="entry name" value="SerRS_core"/>
</dbReference>
<keyword evidence="6 19" id="KW-0436">Ligase</keyword>
<evidence type="ECO:0000256" key="2">
    <source>
        <dbReference type="ARBA" id="ARBA00005045"/>
    </source>
</evidence>
<feature type="binding site" evidence="16">
    <location>
        <begin position="347"/>
        <end position="350"/>
    </location>
    <ligand>
        <name>ATP</name>
        <dbReference type="ChEBI" id="CHEBI:30616"/>
    </ligand>
</feature>
<sequence>MLDISFIRDNLDLVKAGAVKKHVTVDLDDLITKDDARRALLSELEGKRAQQNQASTAIAAEQDSAKRQALIASMSSVKEDIKVLEEKLRDIMKEWQKLMLQVPQIPDMSVPEGMSDEDNQEIHNWGEAQTFTFDAKDHVELMKKHDMVDFDRGSKVHGFRGYYLKGDGAMLSWAIWNYANAFFTKRGFMPFLPPSIVRAPNLFGTGHLPNDVDDIYKTQDDDYLAGTSEVSLMGYYADDIIDQTQFPIKMLGFSPCFRREAGSYSKDVKGLIRVHEFYKLEQVMLCEASHAESVKWHDWINRNTEEFIESLGIPYRTVLNCGGDLGQGQVKKYDIELWVPGEQKYREISSASYFHDFQTRRFNIRYRDVQGTLRYAHSLNCTAVPTPRILVSLIENFQQADGTIKIPEALQPYFGKLKIG</sequence>
<keyword evidence="10" id="KW-0030">Aminoacyl-tRNA synthetase</keyword>
<evidence type="ECO:0000256" key="17">
    <source>
        <dbReference type="SAM" id="Coils"/>
    </source>
</evidence>
<comment type="pathway">
    <text evidence="2">Aminoacyl-tRNA biosynthesis; selenocysteinyl-tRNA(Sec) biosynthesis; L-seryl-tRNA(Sec) from L-serine and tRNA(Sec): step 1/1.</text>
</comment>
<dbReference type="InterPro" id="IPR010978">
    <property type="entry name" value="tRNA-bd_arm"/>
</dbReference>
<comment type="catalytic activity">
    <reaction evidence="12">
        <text>tRNA(Sec) + L-serine + ATP = L-seryl-tRNA(Sec) + AMP + diphosphate + H(+)</text>
        <dbReference type="Rhea" id="RHEA:42580"/>
        <dbReference type="Rhea" id="RHEA-COMP:9742"/>
        <dbReference type="Rhea" id="RHEA-COMP:10128"/>
        <dbReference type="ChEBI" id="CHEBI:15378"/>
        <dbReference type="ChEBI" id="CHEBI:30616"/>
        <dbReference type="ChEBI" id="CHEBI:33019"/>
        <dbReference type="ChEBI" id="CHEBI:33384"/>
        <dbReference type="ChEBI" id="CHEBI:78442"/>
        <dbReference type="ChEBI" id="CHEBI:78533"/>
        <dbReference type="ChEBI" id="CHEBI:456215"/>
        <dbReference type="EC" id="6.1.1.11"/>
    </reaction>
</comment>
<comment type="subcellular location">
    <subcellularLocation>
        <location evidence="1">Cytoplasm</location>
    </subcellularLocation>
</comment>
<dbReference type="InterPro" id="IPR042103">
    <property type="entry name" value="SerRS_1_N_sf"/>
</dbReference>
<dbReference type="NCBIfam" id="TIGR00414">
    <property type="entry name" value="serS"/>
    <property type="match status" value="1"/>
</dbReference>
<keyword evidence="5" id="KW-0963">Cytoplasm</keyword>
<dbReference type="InterPro" id="IPR002314">
    <property type="entry name" value="aa-tRNA-synt_IIb"/>
</dbReference>
<dbReference type="SUPFAM" id="SSF55681">
    <property type="entry name" value="Class II aaRS and biotin synthetases"/>
    <property type="match status" value="1"/>
</dbReference>
<dbReference type="Proteomes" id="UP000176511">
    <property type="component" value="Unassembled WGS sequence"/>
</dbReference>
<evidence type="ECO:0000256" key="12">
    <source>
        <dbReference type="ARBA" id="ARBA00047929"/>
    </source>
</evidence>
<evidence type="ECO:0000256" key="13">
    <source>
        <dbReference type="ARBA" id="ARBA00048823"/>
    </source>
</evidence>
<evidence type="ECO:0000256" key="11">
    <source>
        <dbReference type="ARBA" id="ARBA00039158"/>
    </source>
</evidence>
<evidence type="ECO:0000256" key="3">
    <source>
        <dbReference type="ARBA" id="ARBA00010728"/>
    </source>
</evidence>
<dbReference type="PRINTS" id="PR00981">
    <property type="entry name" value="TRNASYNTHSER"/>
</dbReference>
<evidence type="ECO:0000256" key="15">
    <source>
        <dbReference type="PIRSR" id="PIRSR001529-1"/>
    </source>
</evidence>
<evidence type="ECO:0000256" key="16">
    <source>
        <dbReference type="PIRSR" id="PIRSR001529-2"/>
    </source>
</evidence>
<dbReference type="PROSITE" id="PS50862">
    <property type="entry name" value="AA_TRNA_LIGASE_II"/>
    <property type="match status" value="1"/>
</dbReference>
<keyword evidence="7" id="KW-0547">Nucleotide-binding</keyword>
<dbReference type="CDD" id="cd00770">
    <property type="entry name" value="SerRS_core"/>
    <property type="match status" value="1"/>
</dbReference>
<dbReference type="PIRSF" id="PIRSF001529">
    <property type="entry name" value="Ser-tRNA-synth_IIa"/>
    <property type="match status" value="1"/>
</dbReference>
<dbReference type="GO" id="GO:0006434">
    <property type="term" value="P:seryl-tRNA aminoacylation"/>
    <property type="evidence" value="ECO:0007669"/>
    <property type="project" value="UniProtKB-UniRule"/>
</dbReference>
<evidence type="ECO:0000256" key="8">
    <source>
        <dbReference type="ARBA" id="ARBA00022840"/>
    </source>
</evidence>
<dbReference type="InterPro" id="IPR015866">
    <property type="entry name" value="Ser-tRNA-synth_1_N"/>
</dbReference>
<feature type="binding site" evidence="16">
    <location>
        <begin position="258"/>
        <end position="260"/>
    </location>
    <ligand>
        <name>ATP</name>
        <dbReference type="ChEBI" id="CHEBI:30616"/>
    </ligand>
</feature>
<evidence type="ECO:0000256" key="7">
    <source>
        <dbReference type="ARBA" id="ARBA00022741"/>
    </source>
</evidence>
<reference evidence="19 20" key="1">
    <citation type="journal article" date="2016" name="Nat. Commun.">
        <title>Thousands of microbial genomes shed light on interconnected biogeochemical processes in an aquifer system.</title>
        <authorList>
            <person name="Anantharaman K."/>
            <person name="Brown C.T."/>
            <person name="Hug L.A."/>
            <person name="Sharon I."/>
            <person name="Castelle C.J."/>
            <person name="Probst A.J."/>
            <person name="Thomas B.C."/>
            <person name="Singh A."/>
            <person name="Wilkins M.J."/>
            <person name="Karaoz U."/>
            <person name="Brodie E.L."/>
            <person name="Williams K.H."/>
            <person name="Hubbard S.S."/>
            <person name="Banfield J.F."/>
        </authorList>
    </citation>
    <scope>NUCLEOTIDE SEQUENCE [LARGE SCALE GENOMIC DNA]</scope>
</reference>
<dbReference type="Gene3D" id="3.30.930.10">
    <property type="entry name" value="Bira Bifunctional Protein, Domain 2"/>
    <property type="match status" value="1"/>
</dbReference>
<feature type="binding site" evidence="16">
    <location>
        <begin position="274"/>
        <end position="277"/>
    </location>
    <ligand>
        <name>ATP</name>
        <dbReference type="ChEBI" id="CHEBI:30616"/>
    </ligand>
</feature>
<evidence type="ECO:0000256" key="10">
    <source>
        <dbReference type="ARBA" id="ARBA00023146"/>
    </source>
</evidence>
<evidence type="ECO:0000259" key="18">
    <source>
        <dbReference type="PROSITE" id="PS50862"/>
    </source>
</evidence>
<dbReference type="Pfam" id="PF02403">
    <property type="entry name" value="Seryl_tRNA_N"/>
    <property type="match status" value="1"/>
</dbReference>
<dbReference type="InterPro" id="IPR006195">
    <property type="entry name" value="aa-tRNA-synth_II"/>
</dbReference>
<dbReference type="AlphaFoldDB" id="A0A1F6DIF9"/>
<feature type="coiled-coil region" evidence="17">
    <location>
        <begin position="67"/>
        <end position="101"/>
    </location>
</feature>
<dbReference type="PANTHER" id="PTHR43697:SF1">
    <property type="entry name" value="SERINE--TRNA LIGASE"/>
    <property type="match status" value="1"/>
</dbReference>
<dbReference type="STRING" id="1798491.A3C87_03485"/>
<evidence type="ECO:0000256" key="5">
    <source>
        <dbReference type="ARBA" id="ARBA00022490"/>
    </source>
</evidence>
<accession>A0A1F6DIF9</accession>
<dbReference type="InterPro" id="IPR045864">
    <property type="entry name" value="aa-tRNA-synth_II/BPL/LPL"/>
</dbReference>
<dbReference type="GO" id="GO:0005737">
    <property type="term" value="C:cytoplasm"/>
    <property type="evidence" value="ECO:0007669"/>
    <property type="project" value="UniProtKB-SubCell"/>
</dbReference>
<comment type="similarity">
    <text evidence="3">Belongs to the class-II aminoacyl-tRNA synthetase family. Type-1 seryl-tRNA synthetase subfamily.</text>
</comment>
<evidence type="ECO:0000313" key="20">
    <source>
        <dbReference type="Proteomes" id="UP000176511"/>
    </source>
</evidence>
<dbReference type="Gene3D" id="1.10.287.40">
    <property type="entry name" value="Serine-tRNA synthetase, tRNA binding domain"/>
    <property type="match status" value="1"/>
</dbReference>
<keyword evidence="17" id="KW-0175">Coiled coil</keyword>
<comment type="caution">
    <text evidence="19">The sequence shown here is derived from an EMBL/GenBank/DDBJ whole genome shotgun (WGS) entry which is preliminary data.</text>
</comment>
<evidence type="ECO:0000256" key="4">
    <source>
        <dbReference type="ARBA" id="ARBA00012840"/>
    </source>
</evidence>
<feature type="binding site" evidence="15">
    <location>
        <position position="258"/>
    </location>
    <ligand>
        <name>L-serine</name>
        <dbReference type="ChEBI" id="CHEBI:33384"/>
    </ligand>
</feature>
<organism evidence="19 20">
    <name type="scientific">Candidatus Kaiserbacteria bacterium RIFCSPHIGHO2_02_FULL_49_34</name>
    <dbReference type="NCBI Taxonomy" id="1798491"/>
    <lineage>
        <taxon>Bacteria</taxon>
        <taxon>Candidatus Kaiseribacteriota</taxon>
    </lineage>
</organism>
<feature type="binding site" evidence="15">
    <location>
        <position position="380"/>
    </location>
    <ligand>
        <name>L-serine</name>
        <dbReference type="ChEBI" id="CHEBI:33384"/>
    </ligand>
</feature>
<keyword evidence="9" id="KW-0648">Protein biosynthesis</keyword>